<feature type="compositionally biased region" description="Basic and acidic residues" evidence="2">
    <location>
        <begin position="1"/>
        <end position="11"/>
    </location>
</feature>
<dbReference type="AlphaFoldDB" id="A0A1X7SN98"/>
<reference evidence="3" key="1">
    <citation type="submission" date="2017-05" db="UniProtKB">
        <authorList>
            <consortium name="EnsemblMetazoa"/>
        </authorList>
    </citation>
    <scope>IDENTIFICATION</scope>
</reference>
<keyword evidence="1" id="KW-0175">Coiled coil</keyword>
<evidence type="ECO:0000313" key="3">
    <source>
        <dbReference type="EnsemblMetazoa" id="Aqu2.1.03567_001"/>
    </source>
</evidence>
<proteinExistence type="predicted"/>
<name>A0A1X7SN98_AMPQE</name>
<feature type="coiled-coil region" evidence="1">
    <location>
        <begin position="123"/>
        <end position="161"/>
    </location>
</feature>
<feature type="region of interest" description="Disordered" evidence="2">
    <location>
        <begin position="1"/>
        <end position="21"/>
    </location>
</feature>
<organism evidence="3">
    <name type="scientific">Amphimedon queenslandica</name>
    <name type="common">Sponge</name>
    <dbReference type="NCBI Taxonomy" id="400682"/>
    <lineage>
        <taxon>Eukaryota</taxon>
        <taxon>Metazoa</taxon>
        <taxon>Porifera</taxon>
        <taxon>Demospongiae</taxon>
        <taxon>Heteroscleromorpha</taxon>
        <taxon>Haplosclerida</taxon>
        <taxon>Niphatidae</taxon>
        <taxon>Amphimedon</taxon>
    </lineage>
</organism>
<evidence type="ECO:0000256" key="2">
    <source>
        <dbReference type="SAM" id="MobiDB-lite"/>
    </source>
</evidence>
<sequence length="200" mass="22511">MEDRVEAEPTDGRVASTNRPVPLNSKRLTGILLRQLARGLEIEGTTGTSVSELRQLVEGKIGDLGHEPRHTQVLLAEVENGVQICLRDAEGIFLTVDPLLEMTEPRRDTVPEEIDARDDPTEVAELKEALLAAEEARAALEVELNQLKQQLVQERDKYKQLWGLNCLQVAEFDQTLAEKEELESLRQKLPRTRVNNQISD</sequence>
<dbReference type="InParanoid" id="A0A1X7SN98"/>
<protein>
    <submittedName>
        <fullName evidence="3">Uncharacterized protein</fullName>
    </submittedName>
</protein>
<evidence type="ECO:0000256" key="1">
    <source>
        <dbReference type="SAM" id="Coils"/>
    </source>
</evidence>
<accession>A0A1X7SN98</accession>
<dbReference type="EnsemblMetazoa" id="Aqu2.1.03567_001">
    <property type="protein sequence ID" value="Aqu2.1.03567_001"/>
    <property type="gene ID" value="Aqu2.1.03567"/>
</dbReference>